<evidence type="ECO:0000313" key="10">
    <source>
        <dbReference type="Proteomes" id="UP001501479"/>
    </source>
</evidence>
<keyword evidence="10" id="KW-1185">Reference proteome</keyword>
<evidence type="ECO:0000256" key="1">
    <source>
        <dbReference type="ARBA" id="ARBA00009226"/>
    </source>
</evidence>
<dbReference type="NCBIfam" id="TIGR02480">
    <property type="entry name" value="fliN"/>
    <property type="match status" value="1"/>
</dbReference>
<dbReference type="PANTHER" id="PTHR43484">
    <property type="match status" value="1"/>
</dbReference>
<dbReference type="InterPro" id="IPR001172">
    <property type="entry name" value="FliN_T3SS_HrcQb"/>
</dbReference>
<dbReference type="InterPro" id="IPR051469">
    <property type="entry name" value="FliN/MopA/SpaO"/>
</dbReference>
<accession>A0ABP7DAQ1</accession>
<proteinExistence type="inferred from homology"/>
<dbReference type="InterPro" id="IPR036429">
    <property type="entry name" value="SpoA-like_sf"/>
</dbReference>
<keyword evidence="4 7" id="KW-0145">Chemotaxis</keyword>
<evidence type="ECO:0000256" key="3">
    <source>
        <dbReference type="ARBA" id="ARBA00022475"/>
    </source>
</evidence>
<keyword evidence="9" id="KW-0966">Cell projection</keyword>
<reference evidence="10" key="1">
    <citation type="journal article" date="2019" name="Int. J. Syst. Evol. Microbiol.">
        <title>The Global Catalogue of Microorganisms (GCM) 10K type strain sequencing project: providing services to taxonomists for standard genome sequencing and annotation.</title>
        <authorList>
            <consortium name="The Broad Institute Genomics Platform"/>
            <consortium name="The Broad Institute Genome Sequencing Center for Infectious Disease"/>
            <person name="Wu L."/>
            <person name="Ma J."/>
        </authorList>
    </citation>
    <scope>NUCLEOTIDE SEQUENCE [LARGE SCALE GENOMIC DNA]</scope>
    <source>
        <strain evidence="10">JCM 17329</strain>
    </source>
</reference>
<comment type="similarity">
    <text evidence="1 7">Belongs to the FliN/MopA/SpaO family.</text>
</comment>
<dbReference type="InterPro" id="IPR001543">
    <property type="entry name" value="FliN-like_C"/>
</dbReference>
<dbReference type="InterPro" id="IPR012826">
    <property type="entry name" value="FliN"/>
</dbReference>
<comment type="subcellular location">
    <subcellularLocation>
        <location evidence="7">Cell membrane</location>
        <topology evidence="7">Peripheral membrane protein</topology>
        <orientation evidence="7">Cytoplasmic side</orientation>
    </subcellularLocation>
    <subcellularLocation>
        <location evidence="7">Bacterial flagellum basal body</location>
    </subcellularLocation>
</comment>
<evidence type="ECO:0000256" key="2">
    <source>
        <dbReference type="ARBA" id="ARBA00021897"/>
    </source>
</evidence>
<comment type="function">
    <text evidence="7">FliN is one of three proteins (FliG, FliN, FliM) that form the rotor-mounted switch complex (C ring), located at the base of the basal body. This complex interacts with the CheY and CheZ chemotaxis proteins, in addition to contacting components of the motor that determine the direction of flagellar rotation.</text>
</comment>
<dbReference type="RefSeq" id="WP_344962434.1">
    <property type="nucleotide sequence ID" value="NZ_BAABDS010000009.1"/>
</dbReference>
<evidence type="ECO:0000256" key="5">
    <source>
        <dbReference type="ARBA" id="ARBA00022779"/>
    </source>
</evidence>
<gene>
    <name evidence="9" type="primary">fliN_1</name>
    <name evidence="9" type="ORF">GCM10022421_06990</name>
</gene>
<feature type="domain" description="Flagellar motor switch protein FliN-like C-terminal" evidence="8">
    <location>
        <begin position="44"/>
        <end position="111"/>
    </location>
</feature>
<evidence type="ECO:0000256" key="7">
    <source>
        <dbReference type="RuleBase" id="RU362074"/>
    </source>
</evidence>
<evidence type="ECO:0000256" key="4">
    <source>
        <dbReference type="ARBA" id="ARBA00022500"/>
    </source>
</evidence>
<dbReference type="Pfam" id="PF01052">
    <property type="entry name" value="FliMN_C"/>
    <property type="match status" value="1"/>
</dbReference>
<keyword evidence="6 7" id="KW-0472">Membrane</keyword>
<evidence type="ECO:0000259" key="8">
    <source>
        <dbReference type="Pfam" id="PF01052"/>
    </source>
</evidence>
<evidence type="ECO:0000256" key="6">
    <source>
        <dbReference type="ARBA" id="ARBA00023136"/>
    </source>
</evidence>
<dbReference type="SUPFAM" id="SSF101801">
    <property type="entry name" value="Surface presentation of antigens (SPOA)"/>
    <property type="match status" value="1"/>
</dbReference>
<dbReference type="Gene3D" id="2.30.330.10">
    <property type="entry name" value="SpoA-like"/>
    <property type="match status" value="1"/>
</dbReference>
<name>A0ABP7DAQ1_9GAMM</name>
<keyword evidence="3 7" id="KW-1003">Cell membrane</keyword>
<dbReference type="EMBL" id="BAABDS010000009">
    <property type="protein sequence ID" value="GAA3702954.1"/>
    <property type="molecule type" value="Genomic_DNA"/>
</dbReference>
<dbReference type="PRINTS" id="PR00956">
    <property type="entry name" value="FLGMOTORFLIN"/>
</dbReference>
<keyword evidence="7" id="KW-0975">Bacterial flagellum</keyword>
<sequence>MAEKELDDSLLLGEGLDSLFQDAVTEPEDNIMAAVAGRDLSYFQQLPVKVSLEVASAEISLGELMQAGEGAVIELDKMAGEPLDVRVNGTLLAQGEVVLANGRYGVRLTRVFNQASKESQDEA</sequence>
<evidence type="ECO:0000313" key="9">
    <source>
        <dbReference type="EMBL" id="GAA3702954.1"/>
    </source>
</evidence>
<protein>
    <recommendedName>
        <fullName evidence="2 7">Flagellar motor switch protein FliN</fullName>
    </recommendedName>
</protein>
<organism evidence="9 10">
    <name type="scientific">Oceanisphaera sediminis</name>
    <dbReference type="NCBI Taxonomy" id="981381"/>
    <lineage>
        <taxon>Bacteria</taxon>
        <taxon>Pseudomonadati</taxon>
        <taxon>Pseudomonadota</taxon>
        <taxon>Gammaproteobacteria</taxon>
        <taxon>Aeromonadales</taxon>
        <taxon>Aeromonadaceae</taxon>
        <taxon>Oceanisphaera</taxon>
    </lineage>
</organism>
<keyword evidence="9" id="KW-0282">Flagellum</keyword>
<comment type="caution">
    <text evidence="9">The sequence shown here is derived from an EMBL/GenBank/DDBJ whole genome shotgun (WGS) entry which is preliminary data.</text>
</comment>
<dbReference type="Proteomes" id="UP001501479">
    <property type="component" value="Unassembled WGS sequence"/>
</dbReference>
<keyword evidence="9" id="KW-0969">Cilium</keyword>
<dbReference type="PANTHER" id="PTHR43484:SF1">
    <property type="entry name" value="FLAGELLAR MOTOR SWITCH PROTEIN FLIN"/>
    <property type="match status" value="1"/>
</dbReference>
<keyword evidence="5 7" id="KW-0283">Flagellar rotation</keyword>